<dbReference type="Proteomes" id="UP001589813">
    <property type="component" value="Unassembled WGS sequence"/>
</dbReference>
<evidence type="ECO:0000313" key="2">
    <source>
        <dbReference type="Proteomes" id="UP001589813"/>
    </source>
</evidence>
<dbReference type="InterPro" id="IPR021431">
    <property type="entry name" value="DUF3080"/>
</dbReference>
<proteinExistence type="predicted"/>
<dbReference type="PROSITE" id="PS51257">
    <property type="entry name" value="PROKAR_LIPOPROTEIN"/>
    <property type="match status" value="1"/>
</dbReference>
<dbReference type="EMBL" id="JBHLXP010000001">
    <property type="protein sequence ID" value="MFC0048373.1"/>
    <property type="molecule type" value="Genomic_DNA"/>
</dbReference>
<protein>
    <submittedName>
        <fullName evidence="1">DUF3080 family protein</fullName>
    </submittedName>
</protein>
<comment type="caution">
    <text evidence="1">The sequence shown here is derived from an EMBL/GenBank/DDBJ whole genome shotgun (WGS) entry which is preliminary data.</text>
</comment>
<sequence>MVAGNRQSRIKAPYCINRFICYTLTAAVLSGCQPQPEALLNDYQARLERVLDVPAVDLSKSTLQPLPEIRALSIVIPSATIDLTDMLALDICDLETLIAERNNSLGKVLNDALLLQYELKLLVKLGNCLSSPALIRQLAPELQTTLQQIYRQKQQQLPAVLANMLSRDQTLRQQLSGSQRGIAADQSGLAESIQALKQLNLLRRHIVKQDYLAASQIHIINAIGALHQSQLVADLQHSLRLSQQFFAELNALLTQIPQKQLCQADNTVRENLLSQIFIGRVQADLARVDGIATALINELLQLYQQHPLQPTVQQRLQVPQLQLQQHLREHVAFWQRWRQCDAPR</sequence>
<dbReference type="RefSeq" id="WP_377242506.1">
    <property type="nucleotide sequence ID" value="NZ_JBHLXP010000001.1"/>
</dbReference>
<keyword evidence="2" id="KW-1185">Reference proteome</keyword>
<gene>
    <name evidence="1" type="ORF">ACFFJP_08740</name>
</gene>
<name>A0ABV6BE94_9GAMM</name>
<reference evidence="1 2" key="1">
    <citation type="submission" date="2024-09" db="EMBL/GenBank/DDBJ databases">
        <authorList>
            <person name="Sun Q."/>
            <person name="Mori K."/>
        </authorList>
    </citation>
    <scope>NUCLEOTIDE SEQUENCE [LARGE SCALE GENOMIC DNA]</scope>
    <source>
        <strain evidence="1 2">KCTC 23315</strain>
    </source>
</reference>
<accession>A0ABV6BE94</accession>
<evidence type="ECO:0000313" key="1">
    <source>
        <dbReference type="EMBL" id="MFC0048373.1"/>
    </source>
</evidence>
<dbReference type="Pfam" id="PF11279">
    <property type="entry name" value="DUF3080"/>
    <property type="match status" value="1"/>
</dbReference>
<organism evidence="1 2">
    <name type="scientific">Rheinheimera tilapiae</name>
    <dbReference type="NCBI Taxonomy" id="875043"/>
    <lineage>
        <taxon>Bacteria</taxon>
        <taxon>Pseudomonadati</taxon>
        <taxon>Pseudomonadota</taxon>
        <taxon>Gammaproteobacteria</taxon>
        <taxon>Chromatiales</taxon>
        <taxon>Chromatiaceae</taxon>
        <taxon>Rheinheimera</taxon>
    </lineage>
</organism>